<evidence type="ECO:0000256" key="3">
    <source>
        <dbReference type="ARBA" id="ARBA00004314"/>
    </source>
</evidence>
<keyword evidence="13" id="KW-0812">Transmembrane</keyword>
<dbReference type="PRINTS" id="PR00344">
    <property type="entry name" value="BCTRLSENSOR"/>
</dbReference>
<evidence type="ECO:0000313" key="15">
    <source>
        <dbReference type="EMBL" id="OGZ55239.1"/>
    </source>
</evidence>
<comment type="catalytic activity">
    <reaction evidence="1">
        <text>ATP + protein L-histidine = ADP + protein N-phospho-L-histidine.</text>
        <dbReference type="EC" id="2.7.13.3"/>
    </reaction>
</comment>
<evidence type="ECO:0000259" key="14">
    <source>
        <dbReference type="PROSITE" id="PS50109"/>
    </source>
</evidence>
<evidence type="ECO:0000256" key="9">
    <source>
        <dbReference type="ARBA" id="ARBA00022777"/>
    </source>
</evidence>
<evidence type="ECO:0000256" key="5">
    <source>
        <dbReference type="ARBA" id="ARBA00022475"/>
    </source>
</evidence>
<dbReference type="Pfam" id="PF02518">
    <property type="entry name" value="HATPase_c"/>
    <property type="match status" value="1"/>
</dbReference>
<keyword evidence="10" id="KW-0067">ATP-binding</keyword>
<dbReference type="InterPro" id="IPR004358">
    <property type="entry name" value="Sig_transdc_His_kin-like_C"/>
</dbReference>
<dbReference type="SUPFAM" id="SSF47384">
    <property type="entry name" value="Homodimeric domain of signal transducing histidine kinase"/>
    <property type="match status" value="1"/>
</dbReference>
<dbReference type="EC" id="2.7.13.3" evidence="4"/>
<name>A0A1G2GYM1_9BACT</name>
<comment type="caution">
    <text evidence="15">The sequence shown here is derived from an EMBL/GenBank/DDBJ whole genome shotgun (WGS) entry which is preliminary data.</text>
</comment>
<evidence type="ECO:0000256" key="2">
    <source>
        <dbReference type="ARBA" id="ARBA00004236"/>
    </source>
</evidence>
<dbReference type="InterPro" id="IPR005467">
    <property type="entry name" value="His_kinase_dom"/>
</dbReference>
<feature type="domain" description="Histidine kinase" evidence="14">
    <location>
        <begin position="95"/>
        <end position="313"/>
    </location>
</feature>
<sequence length="319" mass="35134">MDISFGGLNVITQCRRNHIPLWTCGPFLFIIMGGVNIAGMLTTGFIAQRFSDDPAVVIISVSIMAAFLFVVGNAVVSSFQRLADASRIKSEFVSIVSHQLRSPLSAIRWQLEIILDRSTQVPEETRDTLYTIKKQNERMIGLVNDLLEVSRIEDDRIILRPEPVKFDTFVEQVIKSYEPLAKQSGVALLFVAEANGLTVFADEGKLRWVTENLLDNALRYTKTGGEVSVRVLKEGSEGRVEVADSGVGIPLADQRMIFTKFFRADNALRLRAEGTGLGLFLVKSLVKTMGGKVGFASLEGKGSTFWFTLPLIEGEAAGQ</sequence>
<dbReference type="SMART" id="SM00387">
    <property type="entry name" value="HATPase_c"/>
    <property type="match status" value="1"/>
</dbReference>
<dbReference type="Gene3D" id="3.30.565.10">
    <property type="entry name" value="Histidine kinase-like ATPase, C-terminal domain"/>
    <property type="match status" value="1"/>
</dbReference>
<reference evidence="15 16" key="1">
    <citation type="journal article" date="2016" name="Nat. Commun.">
        <title>Thousands of microbial genomes shed light on interconnected biogeochemical processes in an aquifer system.</title>
        <authorList>
            <person name="Anantharaman K."/>
            <person name="Brown C.T."/>
            <person name="Hug L.A."/>
            <person name="Sharon I."/>
            <person name="Castelle C.J."/>
            <person name="Probst A.J."/>
            <person name="Thomas B.C."/>
            <person name="Singh A."/>
            <person name="Wilkins M.J."/>
            <person name="Karaoz U."/>
            <person name="Brodie E.L."/>
            <person name="Williams K.H."/>
            <person name="Hubbard S.S."/>
            <person name="Banfield J.F."/>
        </authorList>
    </citation>
    <scope>NUCLEOTIDE SEQUENCE [LARGE SCALE GENOMIC DNA]</scope>
</reference>
<keyword evidence="6" id="KW-0597">Phosphoprotein</keyword>
<dbReference type="Gene3D" id="1.10.287.130">
    <property type="match status" value="1"/>
</dbReference>
<gene>
    <name evidence="15" type="ORF">A3J04_02220</name>
</gene>
<keyword evidence="11" id="KW-0902">Two-component regulatory system</keyword>
<dbReference type="CDD" id="cd00082">
    <property type="entry name" value="HisKA"/>
    <property type="match status" value="1"/>
</dbReference>
<evidence type="ECO:0000256" key="10">
    <source>
        <dbReference type="ARBA" id="ARBA00022840"/>
    </source>
</evidence>
<feature type="transmembrane region" description="Helical" evidence="13">
    <location>
        <begin position="21"/>
        <end position="43"/>
    </location>
</feature>
<dbReference type="InterPro" id="IPR036097">
    <property type="entry name" value="HisK_dim/P_sf"/>
</dbReference>
<evidence type="ECO:0000256" key="8">
    <source>
        <dbReference type="ARBA" id="ARBA00022741"/>
    </source>
</evidence>
<evidence type="ECO:0000256" key="12">
    <source>
        <dbReference type="ARBA" id="ARBA00023136"/>
    </source>
</evidence>
<dbReference type="InterPro" id="IPR050736">
    <property type="entry name" value="Sensor_HK_Regulatory"/>
</dbReference>
<evidence type="ECO:0000313" key="16">
    <source>
        <dbReference type="Proteomes" id="UP000177954"/>
    </source>
</evidence>
<dbReference type="PANTHER" id="PTHR43711">
    <property type="entry name" value="TWO-COMPONENT HISTIDINE KINASE"/>
    <property type="match status" value="1"/>
</dbReference>
<keyword evidence="7" id="KW-0808">Transferase</keyword>
<evidence type="ECO:0000256" key="11">
    <source>
        <dbReference type="ARBA" id="ARBA00023012"/>
    </source>
</evidence>
<dbReference type="Pfam" id="PF00512">
    <property type="entry name" value="HisKA"/>
    <property type="match status" value="1"/>
</dbReference>
<evidence type="ECO:0000256" key="13">
    <source>
        <dbReference type="SAM" id="Phobius"/>
    </source>
</evidence>
<protein>
    <recommendedName>
        <fullName evidence="4">histidine kinase</fullName>
        <ecNumber evidence="4">2.7.13.3</ecNumber>
    </recommendedName>
</protein>
<dbReference type="Proteomes" id="UP000177954">
    <property type="component" value="Unassembled WGS sequence"/>
</dbReference>
<dbReference type="GO" id="GO:0000155">
    <property type="term" value="F:phosphorelay sensor kinase activity"/>
    <property type="evidence" value="ECO:0007669"/>
    <property type="project" value="InterPro"/>
</dbReference>
<dbReference type="InterPro" id="IPR036890">
    <property type="entry name" value="HATPase_C_sf"/>
</dbReference>
<keyword evidence="8" id="KW-0547">Nucleotide-binding</keyword>
<evidence type="ECO:0000256" key="4">
    <source>
        <dbReference type="ARBA" id="ARBA00012438"/>
    </source>
</evidence>
<accession>A0A1G2GYM1</accession>
<evidence type="ECO:0000256" key="1">
    <source>
        <dbReference type="ARBA" id="ARBA00000085"/>
    </source>
</evidence>
<dbReference type="GO" id="GO:0005524">
    <property type="term" value="F:ATP binding"/>
    <property type="evidence" value="ECO:0007669"/>
    <property type="project" value="UniProtKB-KW"/>
</dbReference>
<dbReference type="EMBL" id="MHNZ01000035">
    <property type="protein sequence ID" value="OGZ55239.1"/>
    <property type="molecule type" value="Genomic_DNA"/>
</dbReference>
<dbReference type="InterPro" id="IPR003594">
    <property type="entry name" value="HATPase_dom"/>
</dbReference>
<feature type="transmembrane region" description="Helical" evidence="13">
    <location>
        <begin position="55"/>
        <end position="79"/>
    </location>
</feature>
<dbReference type="STRING" id="1802129.A3J04_02220"/>
<dbReference type="GO" id="GO:0005886">
    <property type="term" value="C:plasma membrane"/>
    <property type="evidence" value="ECO:0007669"/>
    <property type="project" value="UniProtKB-SubCell"/>
</dbReference>
<evidence type="ECO:0000256" key="6">
    <source>
        <dbReference type="ARBA" id="ARBA00022553"/>
    </source>
</evidence>
<dbReference type="PANTHER" id="PTHR43711:SF1">
    <property type="entry name" value="HISTIDINE KINASE 1"/>
    <property type="match status" value="1"/>
</dbReference>
<dbReference type="SMART" id="SM00388">
    <property type="entry name" value="HisKA"/>
    <property type="match status" value="1"/>
</dbReference>
<evidence type="ECO:0000256" key="7">
    <source>
        <dbReference type="ARBA" id="ARBA00022679"/>
    </source>
</evidence>
<keyword evidence="12 13" id="KW-0472">Membrane</keyword>
<organism evidence="15 16">
    <name type="scientific">Candidatus Ryanbacteria bacterium RIFCSPLOWO2_02_FULL_47_14</name>
    <dbReference type="NCBI Taxonomy" id="1802129"/>
    <lineage>
        <taxon>Bacteria</taxon>
        <taxon>Candidatus Ryaniibacteriota</taxon>
    </lineage>
</organism>
<comment type="subcellular location">
    <subcellularLocation>
        <location evidence="2">Cell membrane</location>
    </subcellularLocation>
    <subcellularLocation>
        <location evidence="3">Membrane raft</location>
        <topology evidence="3">Multi-pass membrane protein</topology>
    </subcellularLocation>
</comment>
<dbReference type="FunFam" id="3.30.565.10:FF:000023">
    <property type="entry name" value="PAS domain-containing sensor histidine kinase"/>
    <property type="match status" value="1"/>
</dbReference>
<dbReference type="InterPro" id="IPR003661">
    <property type="entry name" value="HisK_dim/P_dom"/>
</dbReference>
<keyword evidence="9" id="KW-0418">Kinase</keyword>
<proteinExistence type="predicted"/>
<dbReference type="PROSITE" id="PS50109">
    <property type="entry name" value="HIS_KIN"/>
    <property type="match status" value="1"/>
</dbReference>
<dbReference type="AlphaFoldDB" id="A0A1G2GYM1"/>
<dbReference type="SUPFAM" id="SSF55874">
    <property type="entry name" value="ATPase domain of HSP90 chaperone/DNA topoisomerase II/histidine kinase"/>
    <property type="match status" value="1"/>
</dbReference>
<dbReference type="FunFam" id="1.10.287.130:FF:000001">
    <property type="entry name" value="Two-component sensor histidine kinase"/>
    <property type="match status" value="1"/>
</dbReference>
<keyword evidence="5" id="KW-1003">Cell membrane</keyword>
<dbReference type="GO" id="GO:0045121">
    <property type="term" value="C:membrane raft"/>
    <property type="evidence" value="ECO:0007669"/>
    <property type="project" value="UniProtKB-SubCell"/>
</dbReference>
<keyword evidence="13" id="KW-1133">Transmembrane helix</keyword>